<evidence type="ECO:0000313" key="3">
    <source>
        <dbReference type="Proteomes" id="UP000053328"/>
    </source>
</evidence>
<proteinExistence type="predicted"/>
<dbReference type="STRING" id="91928.A0A0D1ZW65"/>
<name>A0A0D1ZW65_9EURO</name>
<dbReference type="VEuPathDB" id="FungiDB:PV08_04117"/>
<dbReference type="PROSITE" id="PS50297">
    <property type="entry name" value="ANK_REP_REGION"/>
    <property type="match status" value="1"/>
</dbReference>
<feature type="repeat" description="ANK" evidence="1">
    <location>
        <begin position="286"/>
        <end position="318"/>
    </location>
</feature>
<dbReference type="InterPro" id="IPR036770">
    <property type="entry name" value="Ankyrin_rpt-contain_sf"/>
</dbReference>
<keyword evidence="3" id="KW-1185">Reference proteome</keyword>
<dbReference type="Pfam" id="PF00023">
    <property type="entry name" value="Ank"/>
    <property type="match status" value="1"/>
</dbReference>
<organism evidence="2 3">
    <name type="scientific">Exophiala spinifera</name>
    <dbReference type="NCBI Taxonomy" id="91928"/>
    <lineage>
        <taxon>Eukaryota</taxon>
        <taxon>Fungi</taxon>
        <taxon>Dikarya</taxon>
        <taxon>Ascomycota</taxon>
        <taxon>Pezizomycotina</taxon>
        <taxon>Eurotiomycetes</taxon>
        <taxon>Chaetothyriomycetidae</taxon>
        <taxon>Chaetothyriales</taxon>
        <taxon>Herpotrichiellaceae</taxon>
        <taxon>Exophiala</taxon>
    </lineage>
</organism>
<dbReference type="SUPFAM" id="SSF48403">
    <property type="entry name" value="Ankyrin repeat"/>
    <property type="match status" value="1"/>
</dbReference>
<dbReference type="InterPro" id="IPR002110">
    <property type="entry name" value="Ankyrin_rpt"/>
</dbReference>
<dbReference type="HOGENOM" id="CLU_025581_1_0_1"/>
<gene>
    <name evidence="2" type="ORF">PV08_04117</name>
</gene>
<accession>A0A0D1ZW65</accession>
<reference evidence="2 3" key="1">
    <citation type="submission" date="2015-01" db="EMBL/GenBank/DDBJ databases">
        <title>The Genome Sequence of Exophiala spinifera CBS89968.</title>
        <authorList>
            <consortium name="The Broad Institute Genomics Platform"/>
            <person name="Cuomo C."/>
            <person name="de Hoog S."/>
            <person name="Gorbushina A."/>
            <person name="Stielow B."/>
            <person name="Teixiera M."/>
            <person name="Abouelleil A."/>
            <person name="Chapman S.B."/>
            <person name="Priest M."/>
            <person name="Young S.K."/>
            <person name="Wortman J."/>
            <person name="Nusbaum C."/>
            <person name="Birren B."/>
        </authorList>
    </citation>
    <scope>NUCLEOTIDE SEQUENCE [LARGE SCALE GENOMIC DNA]</scope>
    <source>
        <strain evidence="2 3">CBS 89968</strain>
    </source>
</reference>
<dbReference type="SMART" id="SM00248">
    <property type="entry name" value="ANK"/>
    <property type="match status" value="1"/>
</dbReference>
<dbReference type="Proteomes" id="UP000053328">
    <property type="component" value="Unassembled WGS sequence"/>
</dbReference>
<dbReference type="EMBL" id="KN847494">
    <property type="protein sequence ID" value="KIW16927.1"/>
    <property type="molecule type" value="Genomic_DNA"/>
</dbReference>
<keyword evidence="1" id="KW-0040">ANK repeat</keyword>
<dbReference type="PROSITE" id="PS50088">
    <property type="entry name" value="ANK_REPEAT"/>
    <property type="match status" value="1"/>
</dbReference>
<sequence length="693" mass="78694">MAEAVGVVAASLQFGKVMLELKAKASSIRHAPEELTVVLEELEVTENILQTLADQDPLLSSYAPPAVIQKCRDSCEKATDILRPVCLELSKAIERSRWQGSIKFVLKEKFMEKAARRIERAKINLMLAQSAASIALSALSLQQQMTTHTLIATESEVRTAKLVSQIQHRTRSLAIADSQADNADMSHDDGADKEEMTIRKTRGNLFAPSKRAKTATSLLAIQSTWLGKRFEFLRMRISGLTYFGIKTYNIVPRGSAIFDAVWNNDICTTRNLFNRRQATIYDVDQDGWTLLHEACARANAPMIRYLLQEGADPNETTAGRISCFDVARYLYPLVHVHGHGRDGLEAVRHMTHLPGFRELFKNLVPLGSLLTVWNVNCSEMLSNVMAIVSDHGHDIDFEIRLKMAYNGCTSQRPVQEFWQVLLQQKLDSTCLVRLNVEETQNHESLVVRLAQTMSGEPIDLEGWRLLLRQAISLDGIRISFGHSCGSPMLQYLMFDLGERAFLGQSGDLDHQRLTRRLRNWAYEVELAGQDLQVYGSLEEALLADIDPVFSLRENVSGSDVKVKVLKFTYGPSAEDWEMWVTTSMDEAAADFWEMLDPDEPLHHIPGSWPEANLSIESNSEVENYRWYRPVSRRRRSRWLRYLGLGRMSEFETFGPDVRAEVKWSAEAGKRTKQRRKTFYLENNITPPCREYTS</sequence>
<evidence type="ECO:0000313" key="2">
    <source>
        <dbReference type="EMBL" id="KIW16927.1"/>
    </source>
</evidence>
<protein>
    <submittedName>
        <fullName evidence="2">Uncharacterized protein</fullName>
    </submittedName>
</protein>
<dbReference type="Gene3D" id="1.25.40.20">
    <property type="entry name" value="Ankyrin repeat-containing domain"/>
    <property type="match status" value="1"/>
</dbReference>
<evidence type="ECO:0000256" key="1">
    <source>
        <dbReference type="PROSITE-ProRule" id="PRU00023"/>
    </source>
</evidence>
<dbReference type="OrthoDB" id="4158831at2759"/>
<dbReference type="RefSeq" id="XP_016237143.1">
    <property type="nucleotide sequence ID" value="XM_016378466.1"/>
</dbReference>
<dbReference type="GeneID" id="27331200"/>
<dbReference type="AlphaFoldDB" id="A0A0D1ZW65"/>